<name>A0A835S5F4_VANPL</name>
<dbReference type="PROSITE" id="PS50103">
    <property type="entry name" value="ZF_C3H1"/>
    <property type="match status" value="1"/>
</dbReference>
<keyword evidence="3" id="KW-0862">Zinc</keyword>
<feature type="region of interest" description="Disordered" evidence="5">
    <location>
        <begin position="1"/>
        <end position="27"/>
    </location>
</feature>
<feature type="compositionally biased region" description="Low complexity" evidence="5">
    <location>
        <begin position="422"/>
        <end position="433"/>
    </location>
</feature>
<dbReference type="GO" id="GO:0008270">
    <property type="term" value="F:zinc ion binding"/>
    <property type="evidence" value="ECO:0007669"/>
    <property type="project" value="UniProtKB-KW"/>
</dbReference>
<dbReference type="PROSITE" id="PS50102">
    <property type="entry name" value="RRM"/>
    <property type="match status" value="1"/>
</dbReference>
<keyword evidence="1 2" id="KW-0694">RNA-binding</keyword>
<dbReference type="InterPro" id="IPR012677">
    <property type="entry name" value="Nucleotide-bd_a/b_plait_sf"/>
</dbReference>
<feature type="region of interest" description="Disordered" evidence="5">
    <location>
        <begin position="116"/>
        <end position="191"/>
    </location>
</feature>
<dbReference type="PANTHER" id="PTHR14398:SF0">
    <property type="entry name" value="ZINC FINGER PROTEIN SWM"/>
    <property type="match status" value="1"/>
</dbReference>
<feature type="compositionally biased region" description="Polar residues" evidence="5">
    <location>
        <begin position="510"/>
        <end position="523"/>
    </location>
</feature>
<dbReference type="FunFam" id="3.30.70.330:FF:000719">
    <property type="entry name" value="Predicted protein"/>
    <property type="match status" value="1"/>
</dbReference>
<protein>
    <recommendedName>
        <fullName evidence="10">Zinc finger CCCH domain-containing protein 41</fullName>
    </recommendedName>
</protein>
<dbReference type="Proteomes" id="UP000639772">
    <property type="component" value="Chromosome 1"/>
</dbReference>
<dbReference type="EMBL" id="JADCNM010000001">
    <property type="protein sequence ID" value="KAG0500251.1"/>
    <property type="molecule type" value="Genomic_DNA"/>
</dbReference>
<feature type="coiled-coil region" evidence="4">
    <location>
        <begin position="761"/>
        <end position="795"/>
    </location>
</feature>
<sequence length="1101" mass="120605">MEKRIELRSRGGRGGKRRAGGWHGRDNDDGVGTESVEIGIGKLIFVKYRFDFRVVFQLVPGVCSEWVQNKRVQNKLMFASSMSFTAKLFQGLQDGSISSTDANLGVIKELEPAHCNTSVDASDQKSLQQKEANDSTSSEPDSDPGDKENTDDDDDRNHKHRKRDARPTSSDNGIQELPAMTHSRKRSKSYVTRQLNVEIGTLDKENHSRMEKRHSGIQQLCGPSDLSLRSRMNSSFRVDPSSRIDLSTSIGRASGGRGRGKSSAGWIRPDSRLNSLDTIDFVPHIASQGPAHPSLFVSPGLQSVGSSQNTSWNPFGFIHGMPGGILDPLHPLALQAALRPAMNPPLNLGLPRQRCRDFEERGFCLRGDMCPMEHGVNRIVVEDVQSLSQFNLPVSIPSSQALIQTGTGSIPPGPGSSAVVTSKSLPSKNNKSSANEDDEPRFTDLSSVASEADVYDPDQPLWNSNHHVSSGALLRLPASNSEEDTIWDGSASFRKSSRLSDGNECDLSSRNLIGNTGRQSAGSSVWGHTGSGSKSELGVKFDNNGSTTGHLTQAMREVEENVSSSVPSSQDKHVTAGDFGSELAITQPVSNSILDYRRRSGRVQQKASRTLYVNGIPQKNNKREALLSHFRKFGEVIDVYIPVNSEKAFVQFSRKEEAEAALKSPDAVMGNRFIKLFWANRDRISDEGLSSGLHKSLHYPKTSADSVQIHPPVVSGGKDNLSSAAHKKSSLVPVEVPVPSFGPQRSTIMNGSKALTSPTKKQESLELLEELRKKQEILDQKREEFRRQLVKFERQASLKKGEVASELVVKSQKLNSGIASAKAADPRPITSNSGECQDDGKTLEKSSSGEINILPSSRAYPAIMQQSPRIVKQSARMVAPNPHRFKLDNRVDLIQSFASSASQTFQCCSFERTFFKFGDLASIFLEDSEENLKEQTDKLGSKELDNCFIRVKYHTRHSAERAYQAGKSWEGCSMKFAWVTTSLSSDKDNLVQEVPINTLPCVAGDDANKASMEPSFLSRVGETTCNSSAGSPSLSLREPNCVPAPEVDAERIEGPDMNLESSNCASNSMIKSRSTIPMHENEMDNSIELIDNDNVEANLAQ</sequence>
<evidence type="ECO:0008006" key="10">
    <source>
        <dbReference type="Google" id="ProtNLM"/>
    </source>
</evidence>
<dbReference type="InterPro" id="IPR035979">
    <property type="entry name" value="RBD_domain_sf"/>
</dbReference>
<dbReference type="SUPFAM" id="SSF54928">
    <property type="entry name" value="RNA-binding domain, RBD"/>
    <property type="match status" value="1"/>
</dbReference>
<gene>
    <name evidence="8" type="ORF">HPP92_000323</name>
</gene>
<evidence type="ECO:0000313" key="9">
    <source>
        <dbReference type="Proteomes" id="UP000639772"/>
    </source>
</evidence>
<dbReference type="GO" id="GO:0005634">
    <property type="term" value="C:nucleus"/>
    <property type="evidence" value="ECO:0007669"/>
    <property type="project" value="TreeGrafter"/>
</dbReference>
<dbReference type="Pfam" id="PF00076">
    <property type="entry name" value="RRM_1"/>
    <property type="match status" value="1"/>
</dbReference>
<dbReference type="OrthoDB" id="443401at2759"/>
<evidence type="ECO:0000256" key="2">
    <source>
        <dbReference type="PROSITE-ProRule" id="PRU00176"/>
    </source>
</evidence>
<feature type="region of interest" description="Disordered" evidence="5">
    <location>
        <begin position="405"/>
        <end position="442"/>
    </location>
</feature>
<dbReference type="SMART" id="SM00356">
    <property type="entry name" value="ZnF_C3H1"/>
    <property type="match status" value="1"/>
</dbReference>
<feature type="compositionally biased region" description="Basic residues" evidence="5">
    <location>
        <begin position="10"/>
        <end position="20"/>
    </location>
</feature>
<reference evidence="8 9" key="1">
    <citation type="journal article" date="2020" name="Nat. Food">
        <title>A phased Vanilla planifolia genome enables genetic improvement of flavour and production.</title>
        <authorList>
            <person name="Hasing T."/>
            <person name="Tang H."/>
            <person name="Brym M."/>
            <person name="Khazi F."/>
            <person name="Huang T."/>
            <person name="Chambers A.H."/>
        </authorList>
    </citation>
    <scope>NUCLEOTIDE SEQUENCE [LARGE SCALE GENOMIC DNA]</scope>
    <source>
        <tissue evidence="8">Leaf</tissue>
    </source>
</reference>
<accession>A0A835S5F4</accession>
<feature type="domain" description="RRM" evidence="6">
    <location>
        <begin position="609"/>
        <end position="681"/>
    </location>
</feature>
<dbReference type="AlphaFoldDB" id="A0A835S5F4"/>
<dbReference type="InterPro" id="IPR000571">
    <property type="entry name" value="Znf_CCCH"/>
</dbReference>
<feature type="region of interest" description="Disordered" evidence="5">
    <location>
        <begin position="819"/>
        <end position="847"/>
    </location>
</feature>
<evidence type="ECO:0000259" key="7">
    <source>
        <dbReference type="PROSITE" id="PS50103"/>
    </source>
</evidence>
<keyword evidence="3" id="KW-0863">Zinc-finger</keyword>
<evidence type="ECO:0000256" key="1">
    <source>
        <dbReference type="ARBA" id="ARBA00022884"/>
    </source>
</evidence>
<feature type="zinc finger region" description="C3H1-type" evidence="3">
    <location>
        <begin position="349"/>
        <end position="377"/>
    </location>
</feature>
<feature type="domain" description="C3H1-type" evidence="7">
    <location>
        <begin position="349"/>
        <end position="377"/>
    </location>
</feature>
<organism evidence="8 9">
    <name type="scientific">Vanilla planifolia</name>
    <name type="common">Vanilla</name>
    <dbReference type="NCBI Taxonomy" id="51239"/>
    <lineage>
        <taxon>Eukaryota</taxon>
        <taxon>Viridiplantae</taxon>
        <taxon>Streptophyta</taxon>
        <taxon>Embryophyta</taxon>
        <taxon>Tracheophyta</taxon>
        <taxon>Spermatophyta</taxon>
        <taxon>Magnoliopsida</taxon>
        <taxon>Liliopsida</taxon>
        <taxon>Asparagales</taxon>
        <taxon>Orchidaceae</taxon>
        <taxon>Vanilloideae</taxon>
        <taxon>Vanilleae</taxon>
        <taxon>Vanilla</taxon>
    </lineage>
</organism>
<dbReference type="GO" id="GO:0003723">
    <property type="term" value="F:RNA binding"/>
    <property type="evidence" value="ECO:0007669"/>
    <property type="project" value="UniProtKB-UniRule"/>
</dbReference>
<feature type="region of interest" description="Disordered" evidence="5">
    <location>
        <begin position="247"/>
        <end position="266"/>
    </location>
</feature>
<feature type="region of interest" description="Disordered" evidence="5">
    <location>
        <begin position="510"/>
        <end position="539"/>
    </location>
</feature>
<dbReference type="SMART" id="SM00360">
    <property type="entry name" value="RRM"/>
    <property type="match status" value="1"/>
</dbReference>
<dbReference type="PANTHER" id="PTHR14398">
    <property type="entry name" value="RNA RECOGNITION RRM/RNP DOMAIN"/>
    <property type="match status" value="1"/>
</dbReference>
<dbReference type="InterPro" id="IPR045137">
    <property type="entry name" value="RBM26/27"/>
</dbReference>
<dbReference type="Gene3D" id="3.30.70.330">
    <property type="match status" value="1"/>
</dbReference>
<evidence type="ECO:0000256" key="4">
    <source>
        <dbReference type="SAM" id="Coils"/>
    </source>
</evidence>
<keyword evidence="3" id="KW-0479">Metal-binding</keyword>
<feature type="compositionally biased region" description="Polar residues" evidence="5">
    <location>
        <begin position="116"/>
        <end position="139"/>
    </location>
</feature>
<dbReference type="InterPro" id="IPR000504">
    <property type="entry name" value="RRM_dom"/>
</dbReference>
<dbReference type="CDD" id="cd12257">
    <property type="entry name" value="RRM1_RBM26_like"/>
    <property type="match status" value="1"/>
</dbReference>
<evidence type="ECO:0000313" key="8">
    <source>
        <dbReference type="EMBL" id="KAG0500251.1"/>
    </source>
</evidence>
<evidence type="ECO:0000256" key="5">
    <source>
        <dbReference type="SAM" id="MobiDB-lite"/>
    </source>
</evidence>
<keyword evidence="4" id="KW-0175">Coiled coil</keyword>
<evidence type="ECO:0000259" key="6">
    <source>
        <dbReference type="PROSITE" id="PS50102"/>
    </source>
</evidence>
<evidence type="ECO:0000256" key="3">
    <source>
        <dbReference type="PROSITE-ProRule" id="PRU00723"/>
    </source>
</evidence>
<proteinExistence type="predicted"/>
<comment type="caution">
    <text evidence="8">The sequence shown here is derived from an EMBL/GenBank/DDBJ whole genome shotgun (WGS) entry which is preliminary data.</text>
</comment>